<dbReference type="Proteomes" id="UP000184267">
    <property type="component" value="Unassembled WGS sequence"/>
</dbReference>
<sequence>MHVCLRCSETGLLDGVSELVPVFFIIFFAAVVQRKMLSADELRWGSRIRKAVARHSGLRRE</sequence>
<evidence type="ECO:0000256" key="1">
    <source>
        <dbReference type="SAM" id="Phobius"/>
    </source>
</evidence>
<evidence type="ECO:0000313" key="3">
    <source>
        <dbReference type="Proteomes" id="UP000184267"/>
    </source>
</evidence>
<accession>A0A1M2VXX5</accession>
<organism evidence="2 3">
    <name type="scientific">Trametes pubescens</name>
    <name type="common">White-rot fungus</name>
    <dbReference type="NCBI Taxonomy" id="154538"/>
    <lineage>
        <taxon>Eukaryota</taxon>
        <taxon>Fungi</taxon>
        <taxon>Dikarya</taxon>
        <taxon>Basidiomycota</taxon>
        <taxon>Agaricomycotina</taxon>
        <taxon>Agaricomycetes</taxon>
        <taxon>Polyporales</taxon>
        <taxon>Polyporaceae</taxon>
        <taxon>Trametes</taxon>
    </lineage>
</organism>
<keyword evidence="1" id="KW-0472">Membrane</keyword>
<evidence type="ECO:0000313" key="2">
    <source>
        <dbReference type="EMBL" id="OJT12464.1"/>
    </source>
</evidence>
<name>A0A1M2VXX5_TRAPU</name>
<reference evidence="2 3" key="1">
    <citation type="submission" date="2016-10" db="EMBL/GenBank/DDBJ databases">
        <title>Genome sequence of the basidiomycete white-rot fungus Trametes pubescens.</title>
        <authorList>
            <person name="Makela M.R."/>
            <person name="Granchi Z."/>
            <person name="Peng M."/>
            <person name="De Vries R.P."/>
            <person name="Grigoriev I."/>
            <person name="Riley R."/>
            <person name="Hilden K."/>
        </authorList>
    </citation>
    <scope>NUCLEOTIDE SEQUENCE [LARGE SCALE GENOMIC DNA]</scope>
    <source>
        <strain evidence="2 3">FBCC735</strain>
    </source>
</reference>
<keyword evidence="3" id="KW-1185">Reference proteome</keyword>
<keyword evidence="1" id="KW-1133">Transmembrane helix</keyword>
<gene>
    <name evidence="2" type="ORF">TRAPUB_10990</name>
</gene>
<keyword evidence="1" id="KW-0812">Transmembrane</keyword>
<dbReference type="AlphaFoldDB" id="A0A1M2VXX5"/>
<feature type="transmembrane region" description="Helical" evidence="1">
    <location>
        <begin position="19"/>
        <end position="37"/>
    </location>
</feature>
<protein>
    <submittedName>
        <fullName evidence="2">Uncharacterized protein</fullName>
    </submittedName>
</protein>
<comment type="caution">
    <text evidence="2">The sequence shown here is derived from an EMBL/GenBank/DDBJ whole genome shotgun (WGS) entry which is preliminary data.</text>
</comment>
<dbReference type="EMBL" id="MNAD01000486">
    <property type="protein sequence ID" value="OJT12464.1"/>
    <property type="molecule type" value="Genomic_DNA"/>
</dbReference>
<proteinExistence type="predicted"/>